<reference evidence="1 2" key="1">
    <citation type="submission" date="2015-01" db="EMBL/GenBank/DDBJ databases">
        <title>Evolution of Trichinella species and genotypes.</title>
        <authorList>
            <person name="Korhonen P.K."/>
            <person name="Edoardo P."/>
            <person name="Giuseppe L.R."/>
            <person name="Gasser R.B."/>
        </authorList>
    </citation>
    <scope>NUCLEOTIDE SEQUENCE [LARGE SCALE GENOMIC DNA]</scope>
    <source>
        <strain evidence="1">ISS1029</strain>
    </source>
</reference>
<dbReference type="Proteomes" id="UP000055024">
    <property type="component" value="Unassembled WGS sequence"/>
</dbReference>
<name>A0A0V1HXK0_9BILA</name>
<keyword evidence="2" id="KW-1185">Reference proteome</keyword>
<organism evidence="1 2">
    <name type="scientific">Trichinella zimbabwensis</name>
    <dbReference type="NCBI Taxonomy" id="268475"/>
    <lineage>
        <taxon>Eukaryota</taxon>
        <taxon>Metazoa</taxon>
        <taxon>Ecdysozoa</taxon>
        <taxon>Nematoda</taxon>
        <taxon>Enoplea</taxon>
        <taxon>Dorylaimia</taxon>
        <taxon>Trichinellida</taxon>
        <taxon>Trichinellidae</taxon>
        <taxon>Trichinella</taxon>
    </lineage>
</organism>
<evidence type="ECO:0000313" key="1">
    <source>
        <dbReference type="EMBL" id="KRZ15406.1"/>
    </source>
</evidence>
<proteinExistence type="predicted"/>
<dbReference type="AlphaFoldDB" id="A0A0V1HXK0"/>
<dbReference type="EMBL" id="JYDP01000018">
    <property type="protein sequence ID" value="KRZ15406.1"/>
    <property type="molecule type" value="Genomic_DNA"/>
</dbReference>
<gene>
    <name evidence="1" type="ORF">T11_9688</name>
</gene>
<sequence length="82" mass="10099">MYRNTFTRNVTRKYESFTNSIREMSKHFKQLISKWKIEVSADSISLKMLWAMQWEKMLSRFALIRSKQFIFLQRTDTHQFIN</sequence>
<comment type="caution">
    <text evidence="1">The sequence shown here is derived from an EMBL/GenBank/DDBJ whole genome shotgun (WGS) entry which is preliminary data.</text>
</comment>
<evidence type="ECO:0000313" key="2">
    <source>
        <dbReference type="Proteomes" id="UP000055024"/>
    </source>
</evidence>
<protein>
    <submittedName>
        <fullName evidence="1">Uncharacterized protein</fullName>
    </submittedName>
</protein>
<accession>A0A0V1HXK0</accession>